<organism evidence="13 14">
    <name type="scientific">Dendrobium nobile</name>
    <name type="common">Orchid</name>
    <dbReference type="NCBI Taxonomy" id="94219"/>
    <lineage>
        <taxon>Eukaryota</taxon>
        <taxon>Viridiplantae</taxon>
        <taxon>Streptophyta</taxon>
        <taxon>Embryophyta</taxon>
        <taxon>Tracheophyta</taxon>
        <taxon>Spermatophyta</taxon>
        <taxon>Magnoliopsida</taxon>
        <taxon>Liliopsida</taxon>
        <taxon>Asparagales</taxon>
        <taxon>Orchidaceae</taxon>
        <taxon>Epidendroideae</taxon>
        <taxon>Malaxideae</taxon>
        <taxon>Dendrobiinae</taxon>
        <taxon>Dendrobium</taxon>
    </lineage>
</organism>
<evidence type="ECO:0000256" key="5">
    <source>
        <dbReference type="ARBA" id="ARBA00022833"/>
    </source>
</evidence>
<dbReference type="GO" id="GO:0005788">
    <property type="term" value="C:endoplasmic reticulum lumen"/>
    <property type="evidence" value="ECO:0007669"/>
    <property type="project" value="UniProtKB-SubCell"/>
</dbReference>
<keyword evidence="8" id="KW-0325">Glycoprotein</keyword>
<evidence type="ECO:0000313" key="13">
    <source>
        <dbReference type="EMBL" id="KAI0504330.1"/>
    </source>
</evidence>
<keyword evidence="14" id="KW-1185">Reference proteome</keyword>
<keyword evidence="2 11" id="KW-0479">Metal-binding</keyword>
<accession>A0A8T3B4D6</accession>
<dbReference type="SUPFAM" id="SSF51182">
    <property type="entry name" value="RmlC-like cupins"/>
    <property type="match status" value="1"/>
</dbReference>
<dbReference type="InterPro" id="IPR011051">
    <property type="entry name" value="RmlC_Cupin_sf"/>
</dbReference>
<keyword evidence="6" id="KW-1015">Disulfide bond</keyword>
<evidence type="ECO:0000256" key="6">
    <source>
        <dbReference type="ARBA" id="ARBA00023157"/>
    </source>
</evidence>
<dbReference type="Proteomes" id="UP000829196">
    <property type="component" value="Unassembled WGS sequence"/>
</dbReference>
<dbReference type="GO" id="GO:0010011">
    <property type="term" value="F:auxin binding"/>
    <property type="evidence" value="ECO:0007669"/>
    <property type="project" value="InterPro"/>
</dbReference>
<dbReference type="GO" id="GO:0032877">
    <property type="term" value="P:positive regulation of DNA endoreduplication"/>
    <property type="evidence" value="ECO:0007669"/>
    <property type="project" value="TreeGrafter"/>
</dbReference>
<feature type="signal peptide" evidence="12">
    <location>
        <begin position="1"/>
        <end position="22"/>
    </location>
</feature>
<dbReference type="GO" id="GO:0046872">
    <property type="term" value="F:metal ion binding"/>
    <property type="evidence" value="ECO:0007669"/>
    <property type="project" value="UniProtKB-KW"/>
</dbReference>
<dbReference type="PANTHER" id="PTHR37236:SF1">
    <property type="entry name" value="AUXIN-BINDING PROTEIN 1"/>
    <property type="match status" value="1"/>
</dbReference>
<dbReference type="InterPro" id="IPR000526">
    <property type="entry name" value="Auxin-bd"/>
</dbReference>
<evidence type="ECO:0000256" key="12">
    <source>
        <dbReference type="SAM" id="SignalP"/>
    </source>
</evidence>
<sequence length="190" mass="21887">MDCASRLLALLLLFRFSIYCEAFYHSPNEVQGSLAVRNISKMPQIHVGREGFSHITIAGAVLHGMKEVELWLQTFTPGSRTPIHRHSCEEVFVVLKGRGTLMLASSSHKYPGTPQEHPFYANSTFAIPVNDPHQIWNNDEHEDLQLLIVISRPPVKVFIYDDWSMPHTAARLKFPYYWDEEIFHEPKDEL</sequence>
<dbReference type="FunFam" id="2.60.120.10:FF:000080">
    <property type="entry name" value="Auxin-binding protein 1"/>
    <property type="match status" value="1"/>
</dbReference>
<dbReference type="PANTHER" id="PTHR37236">
    <property type="entry name" value="AUXIN-BINDING PROTEIN 1"/>
    <property type="match status" value="1"/>
</dbReference>
<feature type="binding site" evidence="11">
    <location>
        <position position="86"/>
    </location>
    <ligand>
        <name>Zn(2+)</name>
        <dbReference type="ChEBI" id="CHEBI:29105"/>
    </ligand>
</feature>
<keyword evidence="9" id="KW-0927">Auxin signaling pathway</keyword>
<keyword evidence="7" id="KW-0675">Receptor</keyword>
<dbReference type="EMBL" id="JAGYWB010000011">
    <property type="protein sequence ID" value="KAI0504330.1"/>
    <property type="molecule type" value="Genomic_DNA"/>
</dbReference>
<dbReference type="Gene3D" id="2.60.120.10">
    <property type="entry name" value="Jelly Rolls"/>
    <property type="match status" value="1"/>
</dbReference>
<evidence type="ECO:0000256" key="2">
    <source>
        <dbReference type="ARBA" id="ARBA00022723"/>
    </source>
</evidence>
<feature type="binding site" evidence="11">
    <location>
        <position position="90"/>
    </location>
    <ligand>
        <name>Zn(2+)</name>
        <dbReference type="ChEBI" id="CHEBI:29105"/>
    </ligand>
</feature>
<evidence type="ECO:0000256" key="8">
    <source>
        <dbReference type="ARBA" id="ARBA00023180"/>
    </source>
</evidence>
<reference evidence="13" key="1">
    <citation type="journal article" date="2022" name="Front. Genet.">
        <title>Chromosome-Scale Assembly of the Dendrobium nobile Genome Provides Insights Into the Molecular Mechanism of the Biosynthesis of the Medicinal Active Ingredient of Dendrobium.</title>
        <authorList>
            <person name="Xu Q."/>
            <person name="Niu S.-C."/>
            <person name="Li K.-L."/>
            <person name="Zheng P.-J."/>
            <person name="Zhang X.-J."/>
            <person name="Jia Y."/>
            <person name="Liu Y."/>
            <person name="Niu Y.-X."/>
            <person name="Yu L.-H."/>
            <person name="Chen D.-F."/>
            <person name="Zhang G.-Q."/>
        </authorList>
    </citation>
    <scope>NUCLEOTIDE SEQUENCE</scope>
    <source>
        <tissue evidence="13">Leaf</tissue>
    </source>
</reference>
<evidence type="ECO:0000256" key="7">
    <source>
        <dbReference type="ARBA" id="ARBA00023170"/>
    </source>
</evidence>
<evidence type="ECO:0000256" key="10">
    <source>
        <dbReference type="PIRSR" id="PIRSR600526-1"/>
    </source>
</evidence>
<feature type="chain" id="PRO_5035946552" evidence="12">
    <location>
        <begin position="23"/>
        <end position="190"/>
    </location>
</feature>
<dbReference type="AlphaFoldDB" id="A0A8T3B4D6"/>
<dbReference type="Pfam" id="PF02041">
    <property type="entry name" value="Auxin_BP"/>
    <property type="match status" value="1"/>
</dbReference>
<name>A0A8T3B4D6_DENNO</name>
<dbReference type="SMR" id="A0A8T3B4D6"/>
<feature type="glycosylation site" description="N-linked (GlcNAc...) asparagine" evidence="10">
    <location>
        <position position="122"/>
    </location>
</feature>
<dbReference type="GO" id="GO:0009826">
    <property type="term" value="P:unidimensional cell growth"/>
    <property type="evidence" value="ECO:0007669"/>
    <property type="project" value="TreeGrafter"/>
</dbReference>
<evidence type="ECO:0000256" key="1">
    <source>
        <dbReference type="ARBA" id="ARBA00004319"/>
    </source>
</evidence>
<keyword evidence="4" id="KW-0256">Endoplasmic reticulum</keyword>
<keyword evidence="5 11" id="KW-0862">Zinc</keyword>
<evidence type="ECO:0000256" key="4">
    <source>
        <dbReference type="ARBA" id="ARBA00022824"/>
    </source>
</evidence>
<dbReference type="PRINTS" id="PR00655">
    <property type="entry name" value="AUXINBINDNGP"/>
</dbReference>
<dbReference type="InterPro" id="IPR014710">
    <property type="entry name" value="RmlC-like_jellyroll"/>
</dbReference>
<keyword evidence="3 12" id="KW-0732">Signal</keyword>
<gene>
    <name evidence="13" type="ORF">KFK09_015282</name>
</gene>
<dbReference type="GO" id="GO:0009734">
    <property type="term" value="P:auxin-activated signaling pathway"/>
    <property type="evidence" value="ECO:0007669"/>
    <property type="project" value="UniProtKB-KW"/>
</dbReference>
<feature type="binding site" evidence="11">
    <location>
        <position position="84"/>
    </location>
    <ligand>
        <name>Zn(2+)</name>
        <dbReference type="ChEBI" id="CHEBI:29105"/>
    </ligand>
</feature>
<evidence type="ECO:0000256" key="11">
    <source>
        <dbReference type="PIRSR" id="PIRSR600526-2"/>
    </source>
</evidence>
<dbReference type="GO" id="GO:0051781">
    <property type="term" value="P:positive regulation of cell division"/>
    <property type="evidence" value="ECO:0007669"/>
    <property type="project" value="TreeGrafter"/>
</dbReference>
<protein>
    <submittedName>
        <fullName evidence="13">Uncharacterized protein</fullName>
    </submittedName>
</protein>
<proteinExistence type="predicted"/>
<dbReference type="CDD" id="cd02220">
    <property type="entry name" value="cupin_ABP1"/>
    <property type="match status" value="1"/>
</dbReference>
<evidence type="ECO:0000313" key="14">
    <source>
        <dbReference type="Proteomes" id="UP000829196"/>
    </source>
</evidence>
<dbReference type="GO" id="GO:0045793">
    <property type="term" value="P:positive regulation of cell size"/>
    <property type="evidence" value="ECO:0007669"/>
    <property type="project" value="TreeGrafter"/>
</dbReference>
<comment type="caution">
    <text evidence="13">The sequence shown here is derived from an EMBL/GenBank/DDBJ whole genome shotgun (WGS) entry which is preliminary data.</text>
</comment>
<evidence type="ECO:0000256" key="3">
    <source>
        <dbReference type="ARBA" id="ARBA00022729"/>
    </source>
</evidence>
<dbReference type="GO" id="GO:0000911">
    <property type="term" value="P:cytokinesis by cell plate formation"/>
    <property type="evidence" value="ECO:0007669"/>
    <property type="project" value="TreeGrafter"/>
</dbReference>
<comment type="subcellular location">
    <subcellularLocation>
        <location evidence="1">Endoplasmic reticulum lumen</location>
    </subcellularLocation>
</comment>
<evidence type="ECO:0000256" key="9">
    <source>
        <dbReference type="ARBA" id="ARBA00023294"/>
    </source>
</evidence>
<feature type="binding site" evidence="11">
    <location>
        <position position="133"/>
    </location>
    <ligand>
        <name>Zn(2+)</name>
        <dbReference type="ChEBI" id="CHEBI:29105"/>
    </ligand>
</feature>
<dbReference type="OrthoDB" id="2013851at2759"/>